<protein>
    <submittedName>
        <fullName evidence="1">Uncharacterized protein</fullName>
    </submittedName>
</protein>
<proteinExistence type="predicted"/>
<dbReference type="AlphaFoldDB" id="A0A7X5V8Z4"/>
<name>A0A7X5V8Z4_9ACTN</name>
<gene>
    <name evidence="1" type="ORF">BJY22_001780</name>
</gene>
<comment type="caution">
    <text evidence="1">The sequence shown here is derived from an EMBL/GenBank/DDBJ whole genome shotgun (WGS) entry which is preliminary data.</text>
</comment>
<accession>A0A7X5V8Z4</accession>
<dbReference type="Proteomes" id="UP000555407">
    <property type="component" value="Unassembled WGS sequence"/>
</dbReference>
<keyword evidence="2" id="KW-1185">Reference proteome</keyword>
<sequence>MGDRIQVSRSLCWRWFLDDVRTHWRRIHRLYVARAYGWGRR</sequence>
<evidence type="ECO:0000313" key="1">
    <source>
        <dbReference type="EMBL" id="NIK56063.1"/>
    </source>
</evidence>
<dbReference type="RefSeq" id="WP_272954814.1">
    <property type="nucleotide sequence ID" value="NZ_JAASRO010000001.1"/>
</dbReference>
<dbReference type="EMBL" id="JAASRO010000001">
    <property type="protein sequence ID" value="NIK56063.1"/>
    <property type="molecule type" value="Genomic_DNA"/>
</dbReference>
<organism evidence="1 2">
    <name type="scientific">Kribbella shirazensis</name>
    <dbReference type="NCBI Taxonomy" id="1105143"/>
    <lineage>
        <taxon>Bacteria</taxon>
        <taxon>Bacillati</taxon>
        <taxon>Actinomycetota</taxon>
        <taxon>Actinomycetes</taxon>
        <taxon>Propionibacteriales</taxon>
        <taxon>Kribbellaceae</taxon>
        <taxon>Kribbella</taxon>
    </lineage>
</organism>
<evidence type="ECO:0000313" key="2">
    <source>
        <dbReference type="Proteomes" id="UP000555407"/>
    </source>
</evidence>
<reference evidence="1 2" key="1">
    <citation type="submission" date="2020-03" db="EMBL/GenBank/DDBJ databases">
        <title>Sequencing the genomes of 1000 actinobacteria strains.</title>
        <authorList>
            <person name="Klenk H.-P."/>
        </authorList>
    </citation>
    <scope>NUCLEOTIDE SEQUENCE [LARGE SCALE GENOMIC DNA]</scope>
    <source>
        <strain evidence="1 2">DSM 45490</strain>
    </source>
</reference>